<evidence type="ECO:0000313" key="2">
    <source>
        <dbReference type="Proteomes" id="UP000479710"/>
    </source>
</evidence>
<reference evidence="1 2" key="1">
    <citation type="submission" date="2019-11" db="EMBL/GenBank/DDBJ databases">
        <title>Whole genome sequence of Oryza granulata.</title>
        <authorList>
            <person name="Li W."/>
        </authorList>
    </citation>
    <scope>NUCLEOTIDE SEQUENCE [LARGE SCALE GENOMIC DNA]</scope>
    <source>
        <strain evidence="2">cv. Menghai</strain>
        <tissue evidence="1">Leaf</tissue>
    </source>
</reference>
<dbReference type="Gene3D" id="3.40.50.2000">
    <property type="entry name" value="Glycogen Phosphorylase B"/>
    <property type="match status" value="1"/>
</dbReference>
<dbReference type="SUPFAM" id="SSF53756">
    <property type="entry name" value="UDP-Glycosyltransferase/glycogen phosphorylase"/>
    <property type="match status" value="1"/>
</dbReference>
<dbReference type="Proteomes" id="UP000479710">
    <property type="component" value="Unassembled WGS sequence"/>
</dbReference>
<dbReference type="PANTHER" id="PTHR48049">
    <property type="entry name" value="GLYCOSYLTRANSFERASE"/>
    <property type="match status" value="1"/>
</dbReference>
<gene>
    <name evidence="1" type="ORF">E2562_038747</name>
</gene>
<comment type="caution">
    <text evidence="1">The sequence shown here is derived from an EMBL/GenBank/DDBJ whole genome shotgun (WGS) entry which is preliminary data.</text>
</comment>
<dbReference type="EMBL" id="SPHZ02000010">
    <property type="protein sequence ID" value="KAF0897524.1"/>
    <property type="molecule type" value="Genomic_DNA"/>
</dbReference>
<dbReference type="InterPro" id="IPR050481">
    <property type="entry name" value="UDP-glycosyltransf_plant"/>
</dbReference>
<name>A0A6G1CCL3_9ORYZ</name>
<dbReference type="PANTHER" id="PTHR48049:SF84">
    <property type="entry name" value="UDP-GLYCOSYLTRANSFERASE 79A6"/>
    <property type="match status" value="1"/>
</dbReference>
<sequence>MAAGGGGELHVVMFPFLAFGHISPFAQLALKIVGVGGVRVTFLSAVANVSRVEAMLGGVAVAAVVALHLPRVPGLPEGAESTADVSPDGVELIRIAVDGTRPQVASLLAYLRPDVVLFDFATLWVADVAAPLNVKAVHFSVVSAVCGAYLMSVG</sequence>
<dbReference type="OrthoDB" id="5835829at2759"/>
<keyword evidence="2" id="KW-1185">Reference proteome</keyword>
<protein>
    <submittedName>
        <fullName evidence="1">Uncharacterized protein</fullName>
    </submittedName>
</protein>
<evidence type="ECO:0000313" key="1">
    <source>
        <dbReference type="EMBL" id="KAF0897524.1"/>
    </source>
</evidence>
<accession>A0A6G1CCL3</accession>
<organism evidence="1 2">
    <name type="scientific">Oryza meyeriana var. granulata</name>
    <dbReference type="NCBI Taxonomy" id="110450"/>
    <lineage>
        <taxon>Eukaryota</taxon>
        <taxon>Viridiplantae</taxon>
        <taxon>Streptophyta</taxon>
        <taxon>Embryophyta</taxon>
        <taxon>Tracheophyta</taxon>
        <taxon>Spermatophyta</taxon>
        <taxon>Magnoliopsida</taxon>
        <taxon>Liliopsida</taxon>
        <taxon>Poales</taxon>
        <taxon>Poaceae</taxon>
        <taxon>BOP clade</taxon>
        <taxon>Oryzoideae</taxon>
        <taxon>Oryzeae</taxon>
        <taxon>Oryzinae</taxon>
        <taxon>Oryza</taxon>
        <taxon>Oryza meyeriana</taxon>
    </lineage>
</organism>
<proteinExistence type="predicted"/>
<dbReference type="AlphaFoldDB" id="A0A6G1CCL3"/>
<dbReference type="GO" id="GO:0035251">
    <property type="term" value="F:UDP-glucosyltransferase activity"/>
    <property type="evidence" value="ECO:0007669"/>
    <property type="project" value="InterPro"/>
</dbReference>